<keyword evidence="1" id="KW-0812">Transmembrane</keyword>
<proteinExistence type="predicted"/>
<reference evidence="2" key="1">
    <citation type="submission" date="2015-04" db="EMBL/GenBank/DDBJ databases">
        <title>The genome sequence of the plant pathogenic Rhizarian Plasmodiophora brassicae reveals insights in its biotrophic life cycle and the origin of chitin synthesis.</title>
        <authorList>
            <person name="Schwelm A."/>
            <person name="Fogelqvist J."/>
            <person name="Knaust A."/>
            <person name="Julke S."/>
            <person name="Lilja T."/>
            <person name="Dhandapani V."/>
            <person name="Bonilla-Rosso G."/>
            <person name="Karlsson M."/>
            <person name="Shevchenko A."/>
            <person name="Choi S.R."/>
            <person name="Kim H.G."/>
            <person name="Park J.Y."/>
            <person name="Lim Y.P."/>
            <person name="Ludwig-Muller J."/>
            <person name="Dixelius C."/>
        </authorList>
    </citation>
    <scope>NUCLEOTIDE SEQUENCE</scope>
    <source>
        <tissue evidence="2">Potato root galls</tissue>
    </source>
</reference>
<protein>
    <submittedName>
        <fullName evidence="2">Uncharacterized protein</fullName>
    </submittedName>
</protein>
<name>A0A0H5QRQ5_9EUKA</name>
<evidence type="ECO:0000256" key="1">
    <source>
        <dbReference type="SAM" id="Phobius"/>
    </source>
</evidence>
<feature type="transmembrane region" description="Helical" evidence="1">
    <location>
        <begin position="33"/>
        <end position="52"/>
    </location>
</feature>
<keyword evidence="1" id="KW-0472">Membrane</keyword>
<sequence>MNPNTLSMLCFGAICIVNAVIGYLSYEESRISSYFNLGNVLICALMIAGIAMRSCIRICPGQEIKHEAFSPDITIDLASRNALGPTGEQVFGTKAVFLNC</sequence>
<dbReference type="EMBL" id="HACM01004258">
    <property type="protein sequence ID" value="CRZ04700.1"/>
    <property type="molecule type" value="Transcribed_RNA"/>
</dbReference>
<evidence type="ECO:0000313" key="2">
    <source>
        <dbReference type="EMBL" id="CRZ04700.1"/>
    </source>
</evidence>
<keyword evidence="1" id="KW-1133">Transmembrane helix</keyword>
<dbReference type="AlphaFoldDB" id="A0A0H5QRQ5"/>
<organism evidence="2">
    <name type="scientific">Spongospora subterranea</name>
    <dbReference type="NCBI Taxonomy" id="70186"/>
    <lineage>
        <taxon>Eukaryota</taxon>
        <taxon>Sar</taxon>
        <taxon>Rhizaria</taxon>
        <taxon>Endomyxa</taxon>
        <taxon>Phytomyxea</taxon>
        <taxon>Plasmodiophorida</taxon>
        <taxon>Plasmodiophoridae</taxon>
        <taxon>Spongospora</taxon>
    </lineage>
</organism>
<accession>A0A0H5QRQ5</accession>
<feature type="transmembrane region" description="Helical" evidence="1">
    <location>
        <begin position="6"/>
        <end position="26"/>
    </location>
</feature>